<dbReference type="EMBL" id="JAESDN010000005">
    <property type="protein sequence ID" value="KAG7049920.1"/>
    <property type="molecule type" value="Genomic_DNA"/>
</dbReference>
<feature type="region of interest" description="Disordered" evidence="1">
    <location>
        <begin position="16"/>
        <end position="37"/>
    </location>
</feature>
<proteinExistence type="predicted"/>
<reference evidence="2" key="1">
    <citation type="submission" date="2021-05" db="EMBL/GenBank/DDBJ databases">
        <title>Comparative genomics of three Colletotrichum scovillei strains and genetic complementation revealed genes involved fungal growth and virulence on chili pepper.</title>
        <authorList>
            <person name="Hsieh D.-K."/>
            <person name="Chuang S.-C."/>
            <person name="Chen C.-Y."/>
            <person name="Chao Y.-T."/>
            <person name="Lu M.-Y.J."/>
            <person name="Lee M.-H."/>
            <person name="Shih M.-C."/>
        </authorList>
    </citation>
    <scope>NUCLEOTIDE SEQUENCE</scope>
    <source>
        <strain evidence="2">Coll-153</strain>
    </source>
</reference>
<accession>A0A9P7R5K4</accession>
<organism evidence="2 3">
    <name type="scientific">Colletotrichum scovillei</name>
    <dbReference type="NCBI Taxonomy" id="1209932"/>
    <lineage>
        <taxon>Eukaryota</taxon>
        <taxon>Fungi</taxon>
        <taxon>Dikarya</taxon>
        <taxon>Ascomycota</taxon>
        <taxon>Pezizomycotina</taxon>
        <taxon>Sordariomycetes</taxon>
        <taxon>Hypocreomycetidae</taxon>
        <taxon>Glomerellales</taxon>
        <taxon>Glomerellaceae</taxon>
        <taxon>Colletotrichum</taxon>
        <taxon>Colletotrichum acutatum species complex</taxon>
    </lineage>
</organism>
<feature type="compositionally biased region" description="Basic and acidic residues" evidence="1">
    <location>
        <begin position="27"/>
        <end position="37"/>
    </location>
</feature>
<dbReference type="AlphaFoldDB" id="A0A9P7R5K4"/>
<protein>
    <submittedName>
        <fullName evidence="2">Uncharacterized protein</fullName>
    </submittedName>
</protein>
<evidence type="ECO:0000256" key="1">
    <source>
        <dbReference type="SAM" id="MobiDB-lite"/>
    </source>
</evidence>
<name>A0A9P7R5K4_9PEZI</name>
<comment type="caution">
    <text evidence="2">The sequence shown here is derived from an EMBL/GenBank/DDBJ whole genome shotgun (WGS) entry which is preliminary data.</text>
</comment>
<evidence type="ECO:0000313" key="3">
    <source>
        <dbReference type="Proteomes" id="UP000699042"/>
    </source>
</evidence>
<dbReference type="Proteomes" id="UP000699042">
    <property type="component" value="Unassembled WGS sequence"/>
</dbReference>
<gene>
    <name evidence="2" type="ORF">JMJ77_012678</name>
</gene>
<sequence length="135" mass="14802">MEQGTTARYRARLGYLSPGSSGTYPHSVHDTEQKHNNPSRLDRVCCSTLGTLPSYTVLFKFANLFTVPFLKDRAAAFHFLYTTFFVPSLAALLNSSDALDDLSPFKHPFPESAITASLPPAQDTYLSLGLSAVIN</sequence>
<keyword evidence="3" id="KW-1185">Reference proteome</keyword>
<evidence type="ECO:0000313" key="2">
    <source>
        <dbReference type="EMBL" id="KAG7049920.1"/>
    </source>
</evidence>